<evidence type="ECO:0000313" key="2">
    <source>
        <dbReference type="Proteomes" id="UP000056502"/>
    </source>
</evidence>
<reference evidence="1 2" key="1">
    <citation type="journal article" date="2015" name="Genome Announc.">
        <title>Whole-Genome Sequence of Leptospira interrogans Serovar Hardjo Subtype Hardjoprajitno Strain Norma, Isolated from Cattle in a Leptospirosis Outbreak in Brazil.</title>
        <authorList>
            <person name="Cosate M.R."/>
            <person name="Soares S.C."/>
            <person name="Mendes T.A."/>
            <person name="Raittz R.T."/>
            <person name="Moreira E.C."/>
            <person name="Leite R."/>
            <person name="Fernandes G.R."/>
            <person name="Haddad J.P."/>
            <person name="Ortega J.M."/>
        </authorList>
    </citation>
    <scope>NUCLEOTIDE SEQUENCE [LARGE SCALE GENOMIC DNA]</scope>
    <source>
        <strain evidence="1 2">Norma</strain>
    </source>
</reference>
<protein>
    <submittedName>
        <fullName evidence="1">Short-chain dehydrogenase</fullName>
    </submittedName>
</protein>
<sequence length="146" mass="16972">MENGLKVQKNCLNSHLITNYFATPLMIRNHSDLILEITDGTDYRYRGSVYYTLVKCSIINLASSLSEELKPYGVTVISLTPGFLRSEAMLDYFGVLEENWKDAILKDPHFIAFGNHCLYRSCSRIFSRRSKCFPKNRKCYKYLETF</sequence>
<dbReference type="SUPFAM" id="SSF51735">
    <property type="entry name" value="NAD(P)-binding Rossmann-fold domains"/>
    <property type="match status" value="1"/>
</dbReference>
<dbReference type="AlphaFoldDB" id="A0A0M4NAA4"/>
<dbReference type="PANTHER" id="PTHR44147">
    <property type="entry name" value="DEHYDROGENASE/REDUCTASE SDR FAMILY MEMBER 1"/>
    <property type="match status" value="1"/>
</dbReference>
<proteinExistence type="predicted"/>
<organism evidence="1">
    <name type="scientific">Leptospira interrogans serovar Hardjo str. Norma</name>
    <dbReference type="NCBI Taxonomy" id="1279460"/>
    <lineage>
        <taxon>Bacteria</taxon>
        <taxon>Pseudomonadati</taxon>
        <taxon>Spirochaetota</taxon>
        <taxon>Spirochaetia</taxon>
        <taxon>Leptospirales</taxon>
        <taxon>Leptospiraceae</taxon>
        <taxon>Leptospira</taxon>
    </lineage>
</organism>
<evidence type="ECO:0000313" key="1">
    <source>
        <dbReference type="EMBL" id="ALE40164.1"/>
    </source>
</evidence>
<dbReference type="Gene3D" id="3.40.50.720">
    <property type="entry name" value="NAD(P)-binding Rossmann-like Domain"/>
    <property type="match status" value="1"/>
</dbReference>
<dbReference type="PANTHER" id="PTHR44147:SF2">
    <property type="entry name" value="DEHYDROGENASE_REDUCTASE SDR FAMILY MEMBER 1"/>
    <property type="match status" value="1"/>
</dbReference>
<name>A0A0M4NAA4_LEPIR</name>
<dbReference type="EMBL" id="CP012603">
    <property type="protein sequence ID" value="ALE40164.1"/>
    <property type="molecule type" value="Genomic_DNA"/>
</dbReference>
<gene>
    <name evidence="1" type="ORF">G436_2999</name>
</gene>
<dbReference type="InterPro" id="IPR036291">
    <property type="entry name" value="NAD(P)-bd_dom_sf"/>
</dbReference>
<dbReference type="Proteomes" id="UP000056502">
    <property type="component" value="Chromosome I"/>
</dbReference>
<accession>A0A0M4NAA4</accession>
<dbReference type="PATRIC" id="fig|1279460.3.peg.3035"/>